<evidence type="ECO:0000256" key="9">
    <source>
        <dbReference type="SAM" id="Phobius"/>
    </source>
</evidence>
<keyword evidence="2" id="KW-0479">Metal-binding</keyword>
<evidence type="ECO:0000256" key="7">
    <source>
        <dbReference type="PROSITE-ProRule" id="PRU00470"/>
    </source>
</evidence>
<keyword evidence="9" id="KW-1133">Transmembrane helix</keyword>
<evidence type="ECO:0000256" key="8">
    <source>
        <dbReference type="SAM" id="MobiDB-lite"/>
    </source>
</evidence>
<dbReference type="PANTHER" id="PTHR31251:SF86">
    <property type="entry name" value="SQUAMOSA PROMOTER-BINDING-LIKE PROTEIN 1"/>
    <property type="match status" value="1"/>
</dbReference>
<keyword evidence="12" id="KW-1185">Reference proteome</keyword>
<evidence type="ECO:0000256" key="6">
    <source>
        <dbReference type="ARBA" id="ARBA00023242"/>
    </source>
</evidence>
<feature type="region of interest" description="Disordered" evidence="8">
    <location>
        <begin position="582"/>
        <end position="608"/>
    </location>
</feature>
<feature type="compositionally biased region" description="Low complexity" evidence="8">
    <location>
        <begin position="590"/>
        <end position="604"/>
    </location>
</feature>
<feature type="domain" description="SBP-type" evidence="10">
    <location>
        <begin position="210"/>
        <end position="287"/>
    </location>
</feature>
<organism evidence="11 12">
    <name type="scientific">Riccia sorocarpa</name>
    <dbReference type="NCBI Taxonomy" id="122646"/>
    <lineage>
        <taxon>Eukaryota</taxon>
        <taxon>Viridiplantae</taxon>
        <taxon>Streptophyta</taxon>
        <taxon>Embryophyta</taxon>
        <taxon>Marchantiophyta</taxon>
        <taxon>Marchantiopsida</taxon>
        <taxon>Marchantiidae</taxon>
        <taxon>Marchantiales</taxon>
        <taxon>Ricciaceae</taxon>
        <taxon>Riccia</taxon>
    </lineage>
</organism>
<evidence type="ECO:0000256" key="5">
    <source>
        <dbReference type="ARBA" id="ARBA00023163"/>
    </source>
</evidence>
<comment type="subcellular location">
    <subcellularLocation>
        <location evidence="1">Nucleus</location>
    </subcellularLocation>
</comment>
<dbReference type="SUPFAM" id="SSF103612">
    <property type="entry name" value="SBT domain"/>
    <property type="match status" value="1"/>
</dbReference>
<name>A0ABD3IC75_9MARC</name>
<dbReference type="EMBL" id="JBJQOH010000001">
    <property type="protein sequence ID" value="KAL3700045.1"/>
    <property type="molecule type" value="Genomic_DNA"/>
</dbReference>
<keyword evidence="9" id="KW-0812">Transmembrane</keyword>
<dbReference type="InterPro" id="IPR004333">
    <property type="entry name" value="SBP_dom"/>
</dbReference>
<feature type="compositionally biased region" description="Basic and acidic residues" evidence="8">
    <location>
        <begin position="91"/>
        <end position="108"/>
    </location>
</feature>
<feature type="region of interest" description="Disordered" evidence="8">
    <location>
        <begin position="84"/>
        <end position="209"/>
    </location>
</feature>
<dbReference type="PROSITE" id="PS51141">
    <property type="entry name" value="ZF_SBP"/>
    <property type="match status" value="1"/>
</dbReference>
<feature type="compositionally biased region" description="Low complexity" evidence="8">
    <location>
        <begin position="379"/>
        <end position="390"/>
    </location>
</feature>
<evidence type="ECO:0000256" key="3">
    <source>
        <dbReference type="ARBA" id="ARBA00022771"/>
    </source>
</evidence>
<keyword evidence="4" id="KW-0862">Zinc</keyword>
<feature type="compositionally biased region" description="Polar residues" evidence="8">
    <location>
        <begin position="109"/>
        <end position="132"/>
    </location>
</feature>
<dbReference type="Proteomes" id="UP001633002">
    <property type="component" value="Unassembled WGS sequence"/>
</dbReference>
<proteinExistence type="predicted"/>
<keyword evidence="6" id="KW-0539">Nucleus</keyword>
<evidence type="ECO:0000256" key="2">
    <source>
        <dbReference type="ARBA" id="ARBA00022723"/>
    </source>
</evidence>
<keyword evidence="9" id="KW-0472">Membrane</keyword>
<feature type="region of interest" description="Disordered" evidence="8">
    <location>
        <begin position="524"/>
        <end position="551"/>
    </location>
</feature>
<feature type="region of interest" description="Disordered" evidence="8">
    <location>
        <begin position="365"/>
        <end position="390"/>
    </location>
</feature>
<reference evidence="11 12" key="1">
    <citation type="submission" date="2024-09" db="EMBL/GenBank/DDBJ databases">
        <title>Chromosome-scale assembly of Riccia sorocarpa.</title>
        <authorList>
            <person name="Paukszto L."/>
        </authorList>
    </citation>
    <scope>NUCLEOTIDE SEQUENCE [LARGE SCALE GENOMIC DNA]</scope>
    <source>
        <strain evidence="11">LP-2024</strain>
        <tissue evidence="11">Aerial parts of the thallus</tissue>
    </source>
</reference>
<dbReference type="Pfam" id="PF03110">
    <property type="entry name" value="SBP"/>
    <property type="match status" value="1"/>
</dbReference>
<sequence>MDSDGGYQVALDTYTRTSPPFLGHQFFPGSRVGDGGGRQASFSSRAPSHALGTMEREAYNGGRVDWDVKAWDWDSVLFLAQPNPQAAQSSERLRTHQSEENGNGRHFESPSNGGVTLRLDSSSLSPDHNGSSDQDDSYPSERRRKHNLAYEDGGFGVSDKAQPFLRDGSSPEDDTESLSLKLGGHSYAYADDPGSRSTKRYRSSSPGPQFPACQVDDCKADLSHAKDYHRRHKVCEMHAKAGKALVTRLMQRFCQQCSRFHPLTEFDEGKRSCRRRLAGHNRRRRKNHPDPAPVRGYNNGEETGPAKVAGLVGILSILNQLQAVSSVGALSGAMNDRSEALLQYLKRSVSPAGLDAATLANLIKASGPSTENGNRKPDSSSNGSSHSGSGEAAEALLTALAASAVSTAGTETLSLLLQNQLAAALLKAAEVPNVGNGNVSRPSVPVAARTSEKDVACTPLSLSSPMAVRPLEAHLASSSRSRSNIQQAILESSAQGVEHHRGLRTGRISPPAVAQKLFPITHTPELRTSGHGKMNVHREDDGTTESTSDVDPQASVMGFMEGHESRHLQEVASQSRPFIDLQLPPHHLSESSTSGSDQSPSSSSYADWQGRTGRISFKLFDKDPGELPQSLRKEIWEWLAHRPSDMESHIRPGCVVLTVYLSMSKLAWENLEINLRNNLLRLVDCGDFWSKGRIHVQVEQQNALIVDGKVHVNKPKGMDFPRILCIRPLAVVAGESTEIVLKGSNFQQTGTRVFCAYQGKYISEGKDLPDQHQGRELSTQSIFELGRTCSLENEHRLNFFVEAGAVGRCFVEVERLGGGGDAVPLIVADSRMCTEIRALEQEIEKRGAIAADEAKRNGYPEEEVSHQIRVATTVAEHEVYSVLNELGWLFQKSQTTSPVLDPPMLVPSRQKRLLAFAVDRDWCAVVKKILDIIFAVGLVLGSSEQTLISLSEIFQEETSLLHVAVRRKCRPMVELLLAYVPYSGSSATDARIKDIRERISRPDLRHRSIFTPDMPGPGGLTPLHVAASMEDAERIIDALTSDPNQIGLHTWSHVENVMKETPLACAVAAGRDSYIQLVKRKLALRDGQVAVAIPPSTAFGHPSSAKAGQKLELPLWTSRGSLQVETPGAAKLVKTSRCSHIPAVMRGHRGSLYRPFMVSMVAVAAVCVCVCLVMRGPVMVSRHKFMSPFSWQSLKFGFE</sequence>
<comment type="caution">
    <text evidence="11">The sequence shown here is derived from an EMBL/GenBank/DDBJ whole genome shotgun (WGS) entry which is preliminary data.</text>
</comment>
<dbReference type="InterPro" id="IPR044817">
    <property type="entry name" value="SBP-like"/>
</dbReference>
<keyword evidence="3 7" id="KW-0863">Zinc-finger</keyword>
<dbReference type="GO" id="GO:0008270">
    <property type="term" value="F:zinc ion binding"/>
    <property type="evidence" value="ECO:0007669"/>
    <property type="project" value="UniProtKB-KW"/>
</dbReference>
<evidence type="ECO:0000256" key="1">
    <source>
        <dbReference type="ARBA" id="ARBA00004123"/>
    </source>
</evidence>
<dbReference type="InterPro" id="IPR036893">
    <property type="entry name" value="SBP_sf"/>
</dbReference>
<dbReference type="PANTHER" id="PTHR31251">
    <property type="entry name" value="SQUAMOSA PROMOTER-BINDING-LIKE PROTEIN 4"/>
    <property type="match status" value="1"/>
</dbReference>
<dbReference type="InterPro" id="IPR036770">
    <property type="entry name" value="Ankyrin_rpt-contain_sf"/>
</dbReference>
<dbReference type="Gene3D" id="4.10.1100.10">
    <property type="entry name" value="Transcription factor, SBP-box domain"/>
    <property type="match status" value="1"/>
</dbReference>
<dbReference type="FunFam" id="4.10.1100.10:FF:000001">
    <property type="entry name" value="Squamosa promoter-binding-like protein 14"/>
    <property type="match status" value="1"/>
</dbReference>
<dbReference type="AlphaFoldDB" id="A0ABD3IC75"/>
<gene>
    <name evidence="11" type="ORF">R1sor_018067</name>
</gene>
<evidence type="ECO:0000313" key="11">
    <source>
        <dbReference type="EMBL" id="KAL3700045.1"/>
    </source>
</evidence>
<evidence type="ECO:0000313" key="12">
    <source>
        <dbReference type="Proteomes" id="UP001633002"/>
    </source>
</evidence>
<keyword evidence="5" id="KW-0804">Transcription</keyword>
<feature type="transmembrane region" description="Helical" evidence="9">
    <location>
        <begin position="1152"/>
        <end position="1174"/>
    </location>
</feature>
<feature type="region of interest" description="Disordered" evidence="8">
    <location>
        <begin position="29"/>
        <end position="50"/>
    </location>
</feature>
<evidence type="ECO:0000259" key="10">
    <source>
        <dbReference type="PROSITE" id="PS51141"/>
    </source>
</evidence>
<feature type="compositionally biased region" description="Basic residues" evidence="8">
    <location>
        <begin position="277"/>
        <end position="287"/>
    </location>
</feature>
<feature type="region of interest" description="Disordered" evidence="8">
    <location>
        <begin position="277"/>
        <end position="301"/>
    </location>
</feature>
<dbReference type="SUPFAM" id="SSF48403">
    <property type="entry name" value="Ankyrin repeat"/>
    <property type="match status" value="1"/>
</dbReference>
<dbReference type="Pfam" id="PF26102">
    <property type="entry name" value="Ig_SPL7"/>
    <property type="match status" value="1"/>
</dbReference>
<evidence type="ECO:0000256" key="4">
    <source>
        <dbReference type="ARBA" id="ARBA00022833"/>
    </source>
</evidence>
<dbReference type="GO" id="GO:0005634">
    <property type="term" value="C:nucleus"/>
    <property type="evidence" value="ECO:0007669"/>
    <property type="project" value="UniProtKB-SubCell"/>
</dbReference>
<dbReference type="Gene3D" id="1.25.40.20">
    <property type="entry name" value="Ankyrin repeat-containing domain"/>
    <property type="match status" value="1"/>
</dbReference>
<protein>
    <recommendedName>
        <fullName evidence="10">SBP-type domain-containing protein</fullName>
    </recommendedName>
</protein>
<accession>A0ABD3IC75</accession>